<sequence>MLAHHLTNIVLWKLLDIVGDFLILFIVILIAEWYAVKKQYNLFERAWLLTVAVLMVLIIFLWGTFGRLLIWL</sequence>
<dbReference type="Proteomes" id="UP001232245">
    <property type="component" value="Unassembled WGS sequence"/>
</dbReference>
<keyword evidence="1" id="KW-0812">Transmembrane</keyword>
<name>A0ABT9Z096_9BACI</name>
<feature type="transmembrane region" description="Helical" evidence="1">
    <location>
        <begin position="46"/>
        <end position="70"/>
    </location>
</feature>
<accession>A0ABT9Z096</accession>
<gene>
    <name evidence="2" type="ORF">J2S02_002012</name>
</gene>
<keyword evidence="1" id="KW-0472">Membrane</keyword>
<comment type="caution">
    <text evidence="2">The sequence shown here is derived from an EMBL/GenBank/DDBJ whole genome shotgun (WGS) entry which is preliminary data.</text>
</comment>
<evidence type="ECO:0000313" key="2">
    <source>
        <dbReference type="EMBL" id="MDQ0225668.1"/>
    </source>
</evidence>
<reference evidence="2 3" key="1">
    <citation type="submission" date="2023-07" db="EMBL/GenBank/DDBJ databases">
        <title>Genomic Encyclopedia of Type Strains, Phase IV (KMG-IV): sequencing the most valuable type-strain genomes for metagenomic binning, comparative biology and taxonomic classification.</title>
        <authorList>
            <person name="Goeker M."/>
        </authorList>
    </citation>
    <scope>NUCLEOTIDE SEQUENCE [LARGE SCALE GENOMIC DNA]</scope>
    <source>
        <strain evidence="2 3">DSM 17723</strain>
    </source>
</reference>
<keyword evidence="3" id="KW-1185">Reference proteome</keyword>
<dbReference type="EMBL" id="JAUSTZ010000003">
    <property type="protein sequence ID" value="MDQ0225668.1"/>
    <property type="molecule type" value="Genomic_DNA"/>
</dbReference>
<organism evidence="2 3">
    <name type="scientific">Metabacillus niabensis</name>
    <dbReference type="NCBI Taxonomy" id="324854"/>
    <lineage>
        <taxon>Bacteria</taxon>
        <taxon>Bacillati</taxon>
        <taxon>Bacillota</taxon>
        <taxon>Bacilli</taxon>
        <taxon>Bacillales</taxon>
        <taxon>Bacillaceae</taxon>
        <taxon>Metabacillus</taxon>
    </lineage>
</organism>
<feature type="transmembrane region" description="Helical" evidence="1">
    <location>
        <begin position="12"/>
        <end position="34"/>
    </location>
</feature>
<protein>
    <submittedName>
        <fullName evidence="2">Purine-cytosine permease-like protein</fullName>
    </submittedName>
</protein>
<evidence type="ECO:0000256" key="1">
    <source>
        <dbReference type="SAM" id="Phobius"/>
    </source>
</evidence>
<proteinExistence type="predicted"/>
<keyword evidence="1" id="KW-1133">Transmembrane helix</keyword>
<evidence type="ECO:0000313" key="3">
    <source>
        <dbReference type="Proteomes" id="UP001232245"/>
    </source>
</evidence>
<dbReference type="RefSeq" id="WP_095299555.1">
    <property type="nucleotide sequence ID" value="NZ_CADEPK010000012.1"/>
</dbReference>